<protein>
    <submittedName>
        <fullName evidence="1">Uncharacterized protein</fullName>
    </submittedName>
</protein>
<accession>A0A9P0MJM5</accession>
<comment type="caution">
    <text evidence="1">The sequence shown here is derived from an EMBL/GenBank/DDBJ whole genome shotgun (WGS) entry which is preliminary data.</text>
</comment>
<evidence type="ECO:0000313" key="2">
    <source>
        <dbReference type="Proteomes" id="UP001152888"/>
    </source>
</evidence>
<dbReference type="Proteomes" id="UP001152888">
    <property type="component" value="Unassembled WGS sequence"/>
</dbReference>
<sequence length="32" mass="3743">MAIYSFRCYPYHMSVKVGVLDVRNIMSKVTSF</sequence>
<dbReference type="EMBL" id="CAKOFQ010008376">
    <property type="protein sequence ID" value="CAH2013791.1"/>
    <property type="molecule type" value="Genomic_DNA"/>
</dbReference>
<gene>
    <name evidence="1" type="ORF">ACAOBT_LOCUS33683</name>
</gene>
<proteinExistence type="predicted"/>
<reference evidence="1" key="1">
    <citation type="submission" date="2022-03" db="EMBL/GenBank/DDBJ databases">
        <authorList>
            <person name="Sayadi A."/>
        </authorList>
    </citation>
    <scope>NUCLEOTIDE SEQUENCE</scope>
</reference>
<keyword evidence="2" id="KW-1185">Reference proteome</keyword>
<dbReference type="AlphaFoldDB" id="A0A9P0MJM5"/>
<name>A0A9P0MJM5_ACAOB</name>
<evidence type="ECO:0000313" key="1">
    <source>
        <dbReference type="EMBL" id="CAH2013791.1"/>
    </source>
</evidence>
<organism evidence="1 2">
    <name type="scientific">Acanthoscelides obtectus</name>
    <name type="common">Bean weevil</name>
    <name type="synonym">Bruchus obtectus</name>
    <dbReference type="NCBI Taxonomy" id="200917"/>
    <lineage>
        <taxon>Eukaryota</taxon>
        <taxon>Metazoa</taxon>
        <taxon>Ecdysozoa</taxon>
        <taxon>Arthropoda</taxon>
        <taxon>Hexapoda</taxon>
        <taxon>Insecta</taxon>
        <taxon>Pterygota</taxon>
        <taxon>Neoptera</taxon>
        <taxon>Endopterygota</taxon>
        <taxon>Coleoptera</taxon>
        <taxon>Polyphaga</taxon>
        <taxon>Cucujiformia</taxon>
        <taxon>Chrysomeloidea</taxon>
        <taxon>Chrysomelidae</taxon>
        <taxon>Bruchinae</taxon>
        <taxon>Bruchini</taxon>
        <taxon>Acanthoscelides</taxon>
    </lineage>
</organism>